<name>A0A5C6B8X7_9BACT</name>
<evidence type="ECO:0000313" key="1">
    <source>
        <dbReference type="EMBL" id="TWU07759.1"/>
    </source>
</evidence>
<dbReference type="OrthoDB" id="263995at2"/>
<sequence length="159" mass="18313">MNGTWVEIEFDCLPLRSVSRLDVPLDASPVYEQFVLRVKRAMDKHGTHNAYYLHRGTCVFHLTNDPDHGEISFRFEGTVLTGSKDRQTKSVDITTELRRETCGWLNEPIVQFFAETVQHAILVEFNRYIQAGDLTKTEERISKLAEQNELTDGFVGMYL</sequence>
<proteinExistence type="predicted"/>
<dbReference type="EMBL" id="SJPN01000001">
    <property type="protein sequence ID" value="TWU07759.1"/>
    <property type="molecule type" value="Genomic_DNA"/>
</dbReference>
<accession>A0A5C6B8X7</accession>
<organism evidence="1 2">
    <name type="scientific">Stieleria varia</name>
    <dbReference type="NCBI Taxonomy" id="2528005"/>
    <lineage>
        <taxon>Bacteria</taxon>
        <taxon>Pseudomonadati</taxon>
        <taxon>Planctomycetota</taxon>
        <taxon>Planctomycetia</taxon>
        <taxon>Pirellulales</taxon>
        <taxon>Pirellulaceae</taxon>
        <taxon>Stieleria</taxon>
    </lineage>
</organism>
<comment type="caution">
    <text evidence="1">The sequence shown here is derived from an EMBL/GenBank/DDBJ whole genome shotgun (WGS) entry which is preliminary data.</text>
</comment>
<keyword evidence="2" id="KW-1185">Reference proteome</keyword>
<gene>
    <name evidence="1" type="ORF">Pla52n_03320</name>
</gene>
<evidence type="ECO:0000313" key="2">
    <source>
        <dbReference type="Proteomes" id="UP000320176"/>
    </source>
</evidence>
<dbReference type="Proteomes" id="UP000320176">
    <property type="component" value="Unassembled WGS sequence"/>
</dbReference>
<dbReference type="RefSeq" id="WP_146517932.1">
    <property type="nucleotide sequence ID" value="NZ_CP151726.1"/>
</dbReference>
<protein>
    <submittedName>
        <fullName evidence="1">Uncharacterized protein</fullName>
    </submittedName>
</protein>
<dbReference type="AlphaFoldDB" id="A0A5C6B8X7"/>
<reference evidence="1 2" key="1">
    <citation type="submission" date="2019-02" db="EMBL/GenBank/DDBJ databases">
        <title>Deep-cultivation of Planctomycetes and their phenomic and genomic characterization uncovers novel biology.</title>
        <authorList>
            <person name="Wiegand S."/>
            <person name="Jogler M."/>
            <person name="Boedeker C."/>
            <person name="Pinto D."/>
            <person name="Vollmers J."/>
            <person name="Rivas-Marin E."/>
            <person name="Kohn T."/>
            <person name="Peeters S.H."/>
            <person name="Heuer A."/>
            <person name="Rast P."/>
            <person name="Oberbeckmann S."/>
            <person name="Bunk B."/>
            <person name="Jeske O."/>
            <person name="Meyerdierks A."/>
            <person name="Storesund J.E."/>
            <person name="Kallscheuer N."/>
            <person name="Luecker S."/>
            <person name="Lage O.M."/>
            <person name="Pohl T."/>
            <person name="Merkel B.J."/>
            <person name="Hornburger P."/>
            <person name="Mueller R.-W."/>
            <person name="Bruemmer F."/>
            <person name="Labrenz M."/>
            <person name="Spormann A.M."/>
            <person name="Op Den Camp H."/>
            <person name="Overmann J."/>
            <person name="Amann R."/>
            <person name="Jetten M.S.M."/>
            <person name="Mascher T."/>
            <person name="Medema M.H."/>
            <person name="Devos D.P."/>
            <person name="Kaster A.-K."/>
            <person name="Ovreas L."/>
            <person name="Rohde M."/>
            <person name="Galperin M.Y."/>
            <person name="Jogler C."/>
        </authorList>
    </citation>
    <scope>NUCLEOTIDE SEQUENCE [LARGE SCALE GENOMIC DNA]</scope>
    <source>
        <strain evidence="1 2">Pla52n</strain>
    </source>
</reference>